<dbReference type="EMBL" id="VSRR010038872">
    <property type="protein sequence ID" value="MPC74410.1"/>
    <property type="molecule type" value="Genomic_DNA"/>
</dbReference>
<evidence type="ECO:0000313" key="3">
    <source>
        <dbReference type="EMBL" id="MPC74410.1"/>
    </source>
</evidence>
<reference evidence="3 4" key="1">
    <citation type="submission" date="2019-05" db="EMBL/GenBank/DDBJ databases">
        <title>Another draft genome of Portunus trituberculatus and its Hox gene families provides insights of decapod evolution.</title>
        <authorList>
            <person name="Jeong J.-H."/>
            <person name="Song I."/>
            <person name="Kim S."/>
            <person name="Choi T."/>
            <person name="Kim D."/>
            <person name="Ryu S."/>
            <person name="Kim W."/>
        </authorList>
    </citation>
    <scope>NUCLEOTIDE SEQUENCE [LARGE SCALE GENOMIC DNA]</scope>
    <source>
        <tissue evidence="3">Muscle</tissue>
    </source>
</reference>
<organism evidence="3 4">
    <name type="scientific">Portunus trituberculatus</name>
    <name type="common">Swimming crab</name>
    <name type="synonym">Neptunus trituberculatus</name>
    <dbReference type="NCBI Taxonomy" id="210409"/>
    <lineage>
        <taxon>Eukaryota</taxon>
        <taxon>Metazoa</taxon>
        <taxon>Ecdysozoa</taxon>
        <taxon>Arthropoda</taxon>
        <taxon>Crustacea</taxon>
        <taxon>Multicrustacea</taxon>
        <taxon>Malacostraca</taxon>
        <taxon>Eumalacostraca</taxon>
        <taxon>Eucarida</taxon>
        <taxon>Decapoda</taxon>
        <taxon>Pleocyemata</taxon>
        <taxon>Brachyura</taxon>
        <taxon>Eubrachyura</taxon>
        <taxon>Portunoidea</taxon>
        <taxon>Portunidae</taxon>
        <taxon>Portuninae</taxon>
        <taxon>Portunus</taxon>
    </lineage>
</organism>
<feature type="region of interest" description="Disordered" evidence="1">
    <location>
        <begin position="1"/>
        <end position="26"/>
    </location>
</feature>
<name>A0A5B7HPP0_PORTR</name>
<feature type="region of interest" description="Disordered" evidence="1">
    <location>
        <begin position="57"/>
        <end position="82"/>
    </location>
</feature>
<keyword evidence="2" id="KW-1133">Transmembrane helix</keyword>
<evidence type="ECO:0000256" key="1">
    <source>
        <dbReference type="SAM" id="MobiDB-lite"/>
    </source>
</evidence>
<evidence type="ECO:0000256" key="2">
    <source>
        <dbReference type="SAM" id="Phobius"/>
    </source>
</evidence>
<gene>
    <name evidence="3" type="ORF">E2C01_068769</name>
</gene>
<keyword evidence="4" id="KW-1185">Reference proteome</keyword>
<keyword evidence="2" id="KW-0812">Transmembrane</keyword>
<keyword evidence="2" id="KW-0472">Membrane</keyword>
<sequence>MFTGPVLSTRVEEEKEEEEEEEGCCSSVRMYSQVTLQGLSQHDSLPIRADLVSVTANQRAGSAPSSHPGVPHGRPPRQSPFRIPMSRVTNIRGTGMAVVTVTVMKLVVIMIEVLVVMVM</sequence>
<dbReference type="Proteomes" id="UP000324222">
    <property type="component" value="Unassembled WGS sequence"/>
</dbReference>
<protein>
    <submittedName>
        <fullName evidence="3">Uncharacterized protein</fullName>
    </submittedName>
</protein>
<accession>A0A5B7HPP0</accession>
<comment type="caution">
    <text evidence="3">The sequence shown here is derived from an EMBL/GenBank/DDBJ whole genome shotgun (WGS) entry which is preliminary data.</text>
</comment>
<feature type="transmembrane region" description="Helical" evidence="2">
    <location>
        <begin position="95"/>
        <end position="118"/>
    </location>
</feature>
<proteinExistence type="predicted"/>
<feature type="compositionally biased region" description="Acidic residues" evidence="1">
    <location>
        <begin position="14"/>
        <end position="23"/>
    </location>
</feature>
<evidence type="ECO:0000313" key="4">
    <source>
        <dbReference type="Proteomes" id="UP000324222"/>
    </source>
</evidence>
<dbReference type="AlphaFoldDB" id="A0A5B7HPP0"/>